<sequence>MRSRALTLVEVLVVLGITAIVLAIGTINLRGFNNPLHNGTTQLEGFFKQTRAKAMATTSAYRVRAESPGRLVTEYAGNCNSVTWTADPRLTLELPPGVRVSGTNTPVTWPVCFTSRGLANKNLIVTLSNAKNQTQQVEVMLGGGVRPR</sequence>
<keyword evidence="6" id="KW-1185">Reference proteome</keyword>
<evidence type="ECO:0000256" key="3">
    <source>
        <dbReference type="ARBA" id="ARBA00022764"/>
    </source>
</evidence>
<accession>A0A399EMD5</accession>
<name>A0A399EMD5_9DEIN</name>
<comment type="subcellular location">
    <subcellularLocation>
        <location evidence="1">Cell outer membrane</location>
        <topology evidence="1">Single-pass membrane protein</topology>
    </subcellularLocation>
    <subcellularLocation>
        <location evidence="2">Periplasm</location>
    </subcellularLocation>
</comment>
<dbReference type="Proteomes" id="UP000265341">
    <property type="component" value="Unassembled WGS sequence"/>
</dbReference>
<evidence type="ECO:0000313" key="5">
    <source>
        <dbReference type="EMBL" id="RIH85115.1"/>
    </source>
</evidence>
<evidence type="ECO:0000256" key="4">
    <source>
        <dbReference type="ARBA" id="ARBA00023237"/>
    </source>
</evidence>
<protein>
    <recommendedName>
        <fullName evidence="7">Prepilin-type N-terminal cleavage/methylation domain-containing protein</fullName>
    </recommendedName>
</protein>
<dbReference type="Pfam" id="PF07963">
    <property type="entry name" value="N_methyl"/>
    <property type="match status" value="1"/>
</dbReference>
<dbReference type="AlphaFoldDB" id="A0A399EMD5"/>
<organism evidence="5 6">
    <name type="scientific">Calidithermus roseus</name>
    <dbReference type="NCBI Taxonomy" id="1644118"/>
    <lineage>
        <taxon>Bacteria</taxon>
        <taxon>Thermotogati</taxon>
        <taxon>Deinococcota</taxon>
        <taxon>Deinococci</taxon>
        <taxon>Thermales</taxon>
        <taxon>Thermaceae</taxon>
        <taxon>Calidithermus</taxon>
    </lineage>
</organism>
<evidence type="ECO:0000256" key="2">
    <source>
        <dbReference type="ARBA" id="ARBA00004418"/>
    </source>
</evidence>
<gene>
    <name evidence="5" type="ORF">Mrose_02372</name>
</gene>
<evidence type="ECO:0008006" key="7">
    <source>
        <dbReference type="Google" id="ProtNLM"/>
    </source>
</evidence>
<keyword evidence="3" id="KW-0574">Periplasm</keyword>
<evidence type="ECO:0000313" key="6">
    <source>
        <dbReference type="Proteomes" id="UP000265341"/>
    </source>
</evidence>
<dbReference type="InterPro" id="IPR012902">
    <property type="entry name" value="N_methyl_site"/>
</dbReference>
<evidence type="ECO:0000256" key="1">
    <source>
        <dbReference type="ARBA" id="ARBA00004203"/>
    </source>
</evidence>
<keyword evidence="4" id="KW-0998">Cell outer membrane</keyword>
<keyword evidence="4" id="KW-0472">Membrane</keyword>
<dbReference type="InterPro" id="IPR045584">
    <property type="entry name" value="Pilin-like"/>
</dbReference>
<reference evidence="5 6" key="1">
    <citation type="submission" date="2018-08" db="EMBL/GenBank/DDBJ databases">
        <title>Meiothermus roseus NBRC 110900 genome sequencing project.</title>
        <authorList>
            <person name="Da Costa M.S."/>
            <person name="Albuquerque L."/>
            <person name="Raposo P."/>
            <person name="Froufe H.J.C."/>
            <person name="Barroso C.S."/>
            <person name="Egas C."/>
        </authorList>
    </citation>
    <scope>NUCLEOTIDE SEQUENCE [LARGE SCALE GENOMIC DNA]</scope>
    <source>
        <strain evidence="5 6">NBRC 110900</strain>
    </source>
</reference>
<dbReference type="RefSeq" id="WP_245969871.1">
    <property type="nucleotide sequence ID" value="NZ_QWLA01000047.1"/>
</dbReference>
<dbReference type="GO" id="GO:0042597">
    <property type="term" value="C:periplasmic space"/>
    <property type="evidence" value="ECO:0007669"/>
    <property type="project" value="UniProtKB-SubCell"/>
</dbReference>
<dbReference type="EMBL" id="QWLA01000047">
    <property type="protein sequence ID" value="RIH85115.1"/>
    <property type="molecule type" value="Genomic_DNA"/>
</dbReference>
<dbReference type="GO" id="GO:0009279">
    <property type="term" value="C:cell outer membrane"/>
    <property type="evidence" value="ECO:0007669"/>
    <property type="project" value="UniProtKB-SubCell"/>
</dbReference>
<proteinExistence type="predicted"/>
<dbReference type="SUPFAM" id="SSF54523">
    <property type="entry name" value="Pili subunits"/>
    <property type="match status" value="1"/>
</dbReference>
<comment type="caution">
    <text evidence="5">The sequence shown here is derived from an EMBL/GenBank/DDBJ whole genome shotgun (WGS) entry which is preliminary data.</text>
</comment>